<dbReference type="Proteomes" id="UP001497382">
    <property type="component" value="Unassembled WGS sequence"/>
</dbReference>
<proteinExistence type="predicted"/>
<dbReference type="EMBL" id="CAXIEN010000032">
    <property type="protein sequence ID" value="CAL1268258.1"/>
    <property type="molecule type" value="Genomic_DNA"/>
</dbReference>
<keyword evidence="3" id="KW-1185">Reference proteome</keyword>
<protein>
    <recommendedName>
        <fullName evidence="4">CLIP domain-containing serine protease</fullName>
    </recommendedName>
</protein>
<gene>
    <name evidence="2" type="ORF">LARSCL_LOCUS4080</name>
</gene>
<keyword evidence="1" id="KW-0732">Signal</keyword>
<name>A0AAV1ZB93_9ARAC</name>
<organism evidence="2 3">
    <name type="scientific">Larinioides sclopetarius</name>
    <dbReference type="NCBI Taxonomy" id="280406"/>
    <lineage>
        <taxon>Eukaryota</taxon>
        <taxon>Metazoa</taxon>
        <taxon>Ecdysozoa</taxon>
        <taxon>Arthropoda</taxon>
        <taxon>Chelicerata</taxon>
        <taxon>Arachnida</taxon>
        <taxon>Araneae</taxon>
        <taxon>Araneomorphae</taxon>
        <taxon>Entelegynae</taxon>
        <taxon>Araneoidea</taxon>
        <taxon>Araneidae</taxon>
        <taxon>Larinioides</taxon>
    </lineage>
</organism>
<feature type="signal peptide" evidence="1">
    <location>
        <begin position="1"/>
        <end position="17"/>
    </location>
</feature>
<evidence type="ECO:0000313" key="2">
    <source>
        <dbReference type="EMBL" id="CAL1268258.1"/>
    </source>
</evidence>
<reference evidence="2 3" key="1">
    <citation type="submission" date="2024-04" db="EMBL/GenBank/DDBJ databases">
        <authorList>
            <person name="Rising A."/>
            <person name="Reimegard J."/>
            <person name="Sonavane S."/>
            <person name="Akerstrom W."/>
            <person name="Nylinder S."/>
            <person name="Hedman E."/>
            <person name="Kallberg Y."/>
        </authorList>
    </citation>
    <scope>NUCLEOTIDE SEQUENCE [LARGE SCALE GENOMIC DNA]</scope>
</reference>
<evidence type="ECO:0000313" key="3">
    <source>
        <dbReference type="Proteomes" id="UP001497382"/>
    </source>
</evidence>
<comment type="caution">
    <text evidence="2">The sequence shown here is derived from an EMBL/GenBank/DDBJ whole genome shotgun (WGS) entry which is preliminary data.</text>
</comment>
<dbReference type="AlphaFoldDB" id="A0AAV1ZB93"/>
<sequence length="126" mass="14537">MAMPYFVFCFIIVVCLACFCNAILIGRVRQKEEPASNVVQTSRFQFPRGDDMPSCKTDQGTWGMCVDVRLCYAARRAIDAGNHAIRCGWINNFIPKVCCHPEQVQHPKMVFRPYRNNVSQRRRGYN</sequence>
<accession>A0AAV1ZB93</accession>
<feature type="chain" id="PRO_5043516810" description="CLIP domain-containing serine protease" evidence="1">
    <location>
        <begin position="18"/>
        <end position="126"/>
    </location>
</feature>
<evidence type="ECO:0000256" key="1">
    <source>
        <dbReference type="SAM" id="SignalP"/>
    </source>
</evidence>
<evidence type="ECO:0008006" key="4">
    <source>
        <dbReference type="Google" id="ProtNLM"/>
    </source>
</evidence>